<evidence type="ECO:0000313" key="7">
    <source>
        <dbReference type="Proteomes" id="UP000247612"/>
    </source>
</evidence>
<evidence type="ECO:0000256" key="1">
    <source>
        <dbReference type="ARBA" id="ARBA00008348"/>
    </source>
</evidence>
<dbReference type="GO" id="GO:0120159">
    <property type="term" value="F:rRNA pseudouridine synthase activity"/>
    <property type="evidence" value="ECO:0007669"/>
    <property type="project" value="UniProtKB-ARBA"/>
</dbReference>
<dbReference type="CDD" id="cd00165">
    <property type="entry name" value="S4"/>
    <property type="match status" value="1"/>
</dbReference>
<evidence type="ECO:0000256" key="2">
    <source>
        <dbReference type="ARBA" id="ARBA00023235"/>
    </source>
</evidence>
<dbReference type="SUPFAM" id="SSF55120">
    <property type="entry name" value="Pseudouridine synthase"/>
    <property type="match status" value="1"/>
</dbReference>
<dbReference type="PANTHER" id="PTHR47683:SF2">
    <property type="entry name" value="RNA-BINDING S4 DOMAIN-CONTAINING PROTEIN"/>
    <property type="match status" value="1"/>
</dbReference>
<keyword evidence="3" id="KW-0694">RNA-binding</keyword>
<dbReference type="Proteomes" id="UP000247612">
    <property type="component" value="Unassembled WGS sequence"/>
</dbReference>
<dbReference type="Pfam" id="PF01479">
    <property type="entry name" value="S4"/>
    <property type="match status" value="1"/>
</dbReference>
<dbReference type="AlphaFoldDB" id="A0A318KCG6"/>
<dbReference type="Gene3D" id="3.30.70.580">
    <property type="entry name" value="Pseudouridine synthase I, catalytic domain, N-terminal subdomain"/>
    <property type="match status" value="1"/>
</dbReference>
<dbReference type="Pfam" id="PF00849">
    <property type="entry name" value="PseudoU_synth_2"/>
    <property type="match status" value="1"/>
</dbReference>
<dbReference type="Gene3D" id="3.30.70.1560">
    <property type="entry name" value="Alpha-L RNA-binding motif"/>
    <property type="match status" value="1"/>
</dbReference>
<proteinExistence type="inferred from homology"/>
<evidence type="ECO:0000256" key="4">
    <source>
        <dbReference type="RuleBase" id="RU003887"/>
    </source>
</evidence>
<dbReference type="InterPro" id="IPR020103">
    <property type="entry name" value="PsdUridine_synth_cat_dom_sf"/>
</dbReference>
<accession>A0A318KCG6</accession>
<dbReference type="OrthoDB" id="9807213at2"/>
<dbReference type="NCBIfam" id="TIGR00093">
    <property type="entry name" value="pseudouridine synthase"/>
    <property type="match status" value="1"/>
</dbReference>
<dbReference type="SUPFAM" id="SSF55174">
    <property type="entry name" value="Alpha-L RNA-binding motif"/>
    <property type="match status" value="1"/>
</dbReference>
<comment type="caution">
    <text evidence="6">The sequence shown here is derived from an EMBL/GenBank/DDBJ whole genome shotgun (WGS) entry which is preliminary data.</text>
</comment>
<evidence type="ECO:0000313" key="6">
    <source>
        <dbReference type="EMBL" id="PXX74570.1"/>
    </source>
</evidence>
<dbReference type="FunFam" id="3.10.290.10:FF:000003">
    <property type="entry name" value="Pseudouridine synthase"/>
    <property type="match status" value="1"/>
</dbReference>
<dbReference type="InterPro" id="IPR050343">
    <property type="entry name" value="RsuA_PseudoU_synthase"/>
</dbReference>
<feature type="domain" description="RNA-binding S4" evidence="5">
    <location>
        <begin position="1"/>
        <end position="61"/>
    </location>
</feature>
<name>A0A318KCG6_9FIRM</name>
<dbReference type="PANTHER" id="PTHR47683">
    <property type="entry name" value="PSEUDOURIDINE SYNTHASE FAMILY PROTEIN-RELATED"/>
    <property type="match status" value="1"/>
</dbReference>
<protein>
    <recommendedName>
        <fullName evidence="4">Pseudouridine synthase</fullName>
        <ecNumber evidence="4">5.4.99.-</ecNumber>
    </recommendedName>
</protein>
<gene>
    <name evidence="6" type="ORF">DES51_12314</name>
</gene>
<dbReference type="PROSITE" id="PS01149">
    <property type="entry name" value="PSI_RSU"/>
    <property type="match status" value="1"/>
</dbReference>
<organism evidence="6 7">
    <name type="scientific">Dielma fastidiosa</name>
    <dbReference type="NCBI Taxonomy" id="1034346"/>
    <lineage>
        <taxon>Bacteria</taxon>
        <taxon>Bacillati</taxon>
        <taxon>Bacillota</taxon>
        <taxon>Erysipelotrichia</taxon>
        <taxon>Erysipelotrichales</taxon>
        <taxon>Erysipelotrichaceae</taxon>
        <taxon>Dielma</taxon>
    </lineage>
</organism>
<dbReference type="EMBL" id="QJKH01000023">
    <property type="protein sequence ID" value="PXX74570.1"/>
    <property type="molecule type" value="Genomic_DNA"/>
</dbReference>
<dbReference type="SMART" id="SM00363">
    <property type="entry name" value="S4"/>
    <property type="match status" value="1"/>
</dbReference>
<dbReference type="InterPro" id="IPR006145">
    <property type="entry name" value="PsdUridine_synth_RsuA/RluA"/>
</dbReference>
<dbReference type="InterPro" id="IPR000748">
    <property type="entry name" value="PsdUridine_synth_RsuA/RluB/E/F"/>
</dbReference>
<evidence type="ECO:0000259" key="5">
    <source>
        <dbReference type="SMART" id="SM00363"/>
    </source>
</evidence>
<dbReference type="GO" id="GO:0003723">
    <property type="term" value="F:RNA binding"/>
    <property type="evidence" value="ECO:0007669"/>
    <property type="project" value="UniProtKB-KW"/>
</dbReference>
<dbReference type="InterPro" id="IPR018496">
    <property type="entry name" value="PsdUridine_synth_RsuA/RluB_CS"/>
</dbReference>
<dbReference type="EC" id="5.4.99.-" evidence="4"/>
<dbReference type="InterPro" id="IPR036986">
    <property type="entry name" value="S4_RNA-bd_sf"/>
</dbReference>
<dbReference type="STRING" id="1034346.GCA_000313565_02573"/>
<dbReference type="InterPro" id="IPR020094">
    <property type="entry name" value="TruA/RsuA/RluB/E/F_N"/>
</dbReference>
<comment type="similarity">
    <text evidence="1 4">Belongs to the pseudouridine synthase RsuA family.</text>
</comment>
<dbReference type="InterPro" id="IPR002942">
    <property type="entry name" value="S4_RNA-bd"/>
</dbReference>
<dbReference type="InterPro" id="IPR042092">
    <property type="entry name" value="PsdUridine_s_RsuA/RluB/E/F_cat"/>
</dbReference>
<sequence length="237" mass="27199">MRINKYISSTGFCSRRAAEQFIQDGRVTVNGQPALISTPIEEGDVVCVDGKRVEPLRDYVYLLLNKPVGITCTTERHVEGNIIDYINYPERLFPIGRLDKDSSGLIVLTNDGDIVNQTLREENGHTKEYEVEVDGRINDEFLAKMAAGIRIYNPVTNSYVITKKCEIHQTGPRHFRIILTQGYNRQIRRMCSALNYHVRSLRRIRFLNLTIKGLAVGQWRECTPEEVNELKRLANMQ</sequence>
<keyword evidence="7" id="KW-1185">Reference proteome</keyword>
<dbReference type="GO" id="GO:0000455">
    <property type="term" value="P:enzyme-directed rRNA pseudouridine synthesis"/>
    <property type="evidence" value="ECO:0007669"/>
    <property type="project" value="UniProtKB-ARBA"/>
</dbReference>
<keyword evidence="2 4" id="KW-0413">Isomerase</keyword>
<dbReference type="RefSeq" id="WP_022938859.1">
    <property type="nucleotide sequence ID" value="NZ_CABKRQ010000006.1"/>
</dbReference>
<dbReference type="PROSITE" id="PS50889">
    <property type="entry name" value="S4"/>
    <property type="match status" value="1"/>
</dbReference>
<reference evidence="6 7" key="1">
    <citation type="submission" date="2018-05" db="EMBL/GenBank/DDBJ databases">
        <title>Genomic Encyclopedia of Type Strains, Phase IV (KMG-IV): sequencing the most valuable type-strain genomes for metagenomic binning, comparative biology and taxonomic classification.</title>
        <authorList>
            <person name="Goeker M."/>
        </authorList>
    </citation>
    <scope>NUCLEOTIDE SEQUENCE [LARGE SCALE GENOMIC DNA]</scope>
    <source>
        <strain evidence="6 7">JC118</strain>
    </source>
</reference>
<dbReference type="Gene3D" id="3.10.290.10">
    <property type="entry name" value="RNA-binding S4 domain"/>
    <property type="match status" value="1"/>
</dbReference>
<evidence type="ECO:0000256" key="3">
    <source>
        <dbReference type="PROSITE-ProRule" id="PRU00182"/>
    </source>
</evidence>